<dbReference type="Proteomes" id="UP000276133">
    <property type="component" value="Unassembled WGS sequence"/>
</dbReference>
<evidence type="ECO:0000313" key="2">
    <source>
        <dbReference type="Proteomes" id="UP000276133"/>
    </source>
</evidence>
<reference evidence="1 2" key="1">
    <citation type="journal article" date="2018" name="Sci. Rep.">
        <title>Genomic signatures of local adaptation to the degree of environmental predictability in rotifers.</title>
        <authorList>
            <person name="Franch-Gras L."/>
            <person name="Hahn C."/>
            <person name="Garcia-Roger E.M."/>
            <person name="Carmona M.J."/>
            <person name="Serra M."/>
            <person name="Gomez A."/>
        </authorList>
    </citation>
    <scope>NUCLEOTIDE SEQUENCE [LARGE SCALE GENOMIC DNA]</scope>
    <source>
        <strain evidence="1">HYR1</strain>
    </source>
</reference>
<comment type="caution">
    <text evidence="1">The sequence shown here is derived from an EMBL/GenBank/DDBJ whole genome shotgun (WGS) entry which is preliminary data.</text>
</comment>
<protein>
    <submittedName>
        <fullName evidence="1">Uncharacterized protein</fullName>
    </submittedName>
</protein>
<keyword evidence="2" id="KW-1185">Reference proteome</keyword>
<gene>
    <name evidence="1" type="ORF">BpHYR1_003620</name>
</gene>
<name>A0A3M7P8H0_BRAPC</name>
<proteinExistence type="predicted"/>
<dbReference type="AlphaFoldDB" id="A0A3M7P8H0"/>
<accession>A0A3M7P8H0</accession>
<sequence length="80" mass="9289">MSCQISFFLINKISCEICWDRTESFHSIGFQTYGGIQSGIRSKDIEYKIFRLHCSLSSVQIHKNKIESERKLTSVVDEIK</sequence>
<evidence type="ECO:0000313" key="1">
    <source>
        <dbReference type="EMBL" id="RMZ95269.1"/>
    </source>
</evidence>
<organism evidence="1 2">
    <name type="scientific">Brachionus plicatilis</name>
    <name type="common">Marine rotifer</name>
    <name type="synonym">Brachionus muelleri</name>
    <dbReference type="NCBI Taxonomy" id="10195"/>
    <lineage>
        <taxon>Eukaryota</taxon>
        <taxon>Metazoa</taxon>
        <taxon>Spiralia</taxon>
        <taxon>Gnathifera</taxon>
        <taxon>Rotifera</taxon>
        <taxon>Eurotatoria</taxon>
        <taxon>Monogononta</taxon>
        <taxon>Pseudotrocha</taxon>
        <taxon>Ploima</taxon>
        <taxon>Brachionidae</taxon>
        <taxon>Brachionus</taxon>
    </lineage>
</organism>
<dbReference type="EMBL" id="REGN01012479">
    <property type="protein sequence ID" value="RMZ95269.1"/>
    <property type="molecule type" value="Genomic_DNA"/>
</dbReference>